<feature type="region of interest" description="Disordered" evidence="1">
    <location>
        <begin position="23"/>
        <end position="44"/>
    </location>
</feature>
<feature type="domain" description="DUF7730" evidence="2">
    <location>
        <begin position="81"/>
        <end position="216"/>
    </location>
</feature>
<accession>A0A1Q8RRI7</accession>
<evidence type="ECO:0000313" key="4">
    <source>
        <dbReference type="Proteomes" id="UP000186583"/>
    </source>
</evidence>
<keyword evidence="4" id="KW-1185">Reference proteome</keyword>
<feature type="compositionally biased region" description="Basic and acidic residues" evidence="1">
    <location>
        <begin position="23"/>
        <end position="43"/>
    </location>
</feature>
<gene>
    <name evidence="3" type="ORF">CCHL11_04520</name>
</gene>
<dbReference type="EMBL" id="MPGH01000108">
    <property type="protein sequence ID" value="OLN86957.1"/>
    <property type="molecule type" value="Genomic_DNA"/>
</dbReference>
<sequence>MSRPNIVRRTSRRWLMGLRRTLSGDKTHKDDGSSISGKSERRSSFSTTSLFTAKTVEDEEHTILEDAIPEDPEPETDLYCQWQSQLFRRLPFEIRAQIYTEVWVASGVERHALIHNRRLTYSPCITDHEAPDDRQIGVAKDWDWSKDSDVQSHPIWFKRMTSKWCNHWKCERLWEDIRDGREVDFHRTHSYLSLLLSCKRIYDESKDSFQQHKTLIITDGLTLHRVLKWPRPRHFMEATYIKLALREESGNFLYLNGASLWHILAESDLKVEGIHLWLDAECPVTRRLLTEFRELYNCVPDSLTQKLTISFPCEADDGFWAWGEVEAQQSNGTVELLDPMEVNFIAVARGRQRFNETTGGYISKEPRGKPKRRVLRASNPFEDILLYGRGFYDDSYY</sequence>
<protein>
    <recommendedName>
        <fullName evidence="2">DUF7730 domain-containing protein</fullName>
    </recommendedName>
</protein>
<evidence type="ECO:0000256" key="1">
    <source>
        <dbReference type="SAM" id="MobiDB-lite"/>
    </source>
</evidence>
<evidence type="ECO:0000313" key="3">
    <source>
        <dbReference type="EMBL" id="OLN86957.1"/>
    </source>
</evidence>
<dbReference type="Pfam" id="PF24864">
    <property type="entry name" value="DUF7730"/>
    <property type="match status" value="1"/>
</dbReference>
<dbReference type="STRING" id="708187.A0A1Q8RRI7"/>
<dbReference type="PANTHER" id="PTHR38790:SF4">
    <property type="entry name" value="2EXR DOMAIN-CONTAINING PROTEIN"/>
    <property type="match status" value="1"/>
</dbReference>
<dbReference type="PANTHER" id="PTHR38790">
    <property type="entry name" value="2EXR DOMAIN-CONTAINING PROTEIN-RELATED"/>
    <property type="match status" value="1"/>
</dbReference>
<dbReference type="Proteomes" id="UP000186583">
    <property type="component" value="Unassembled WGS sequence"/>
</dbReference>
<dbReference type="OrthoDB" id="4757095at2759"/>
<organism evidence="3 4">
    <name type="scientific">Colletotrichum chlorophyti</name>
    <dbReference type="NCBI Taxonomy" id="708187"/>
    <lineage>
        <taxon>Eukaryota</taxon>
        <taxon>Fungi</taxon>
        <taxon>Dikarya</taxon>
        <taxon>Ascomycota</taxon>
        <taxon>Pezizomycotina</taxon>
        <taxon>Sordariomycetes</taxon>
        <taxon>Hypocreomycetidae</taxon>
        <taxon>Glomerellales</taxon>
        <taxon>Glomerellaceae</taxon>
        <taxon>Colletotrichum</taxon>
    </lineage>
</organism>
<dbReference type="InterPro" id="IPR056632">
    <property type="entry name" value="DUF7730"/>
</dbReference>
<comment type="caution">
    <text evidence="3">The sequence shown here is derived from an EMBL/GenBank/DDBJ whole genome shotgun (WGS) entry which is preliminary data.</text>
</comment>
<proteinExistence type="predicted"/>
<reference evidence="3 4" key="1">
    <citation type="submission" date="2016-11" db="EMBL/GenBank/DDBJ databases">
        <title>Draft Genome Assembly of Colletotrichum chlorophyti a pathogen of herbaceous plants.</title>
        <authorList>
            <person name="Gan P."/>
            <person name="Narusaka M."/>
            <person name="Tsushima A."/>
            <person name="Narusaka Y."/>
            <person name="Takano Y."/>
            <person name="Shirasu K."/>
        </authorList>
    </citation>
    <scope>NUCLEOTIDE SEQUENCE [LARGE SCALE GENOMIC DNA]</scope>
    <source>
        <strain evidence="3 4">NTL11</strain>
    </source>
</reference>
<name>A0A1Q8RRI7_9PEZI</name>
<dbReference type="AlphaFoldDB" id="A0A1Q8RRI7"/>
<evidence type="ECO:0000259" key="2">
    <source>
        <dbReference type="Pfam" id="PF24864"/>
    </source>
</evidence>